<feature type="domain" description="HTH-like" evidence="1">
    <location>
        <begin position="48"/>
        <end position="104"/>
    </location>
</feature>
<dbReference type="InterPro" id="IPR025948">
    <property type="entry name" value="HTH-like_dom"/>
</dbReference>
<evidence type="ECO:0000313" key="2">
    <source>
        <dbReference type="EMBL" id="OBX63065.1"/>
    </source>
</evidence>
<reference evidence="2" key="1">
    <citation type="submission" date="2016-06" db="EMBL/GenBank/DDBJ databases">
        <title>Draft genome of Moraxella osloensis CCUG 67237.</title>
        <authorList>
            <person name="Salva-Serra F."/>
            <person name="Engstrom-Jakobsson H."/>
            <person name="Thorell K."/>
            <person name="Gonzales-Siles L."/>
            <person name="Karlsson R."/>
            <person name="Boulund F."/>
            <person name="Engstrand L."/>
            <person name="Kristiansson E."/>
            <person name="Moore E."/>
        </authorList>
    </citation>
    <scope>NUCLEOTIDE SEQUENCE [LARGE SCALE GENOMIC DNA]</scope>
    <source>
        <strain evidence="2">CCUG 67237</strain>
    </source>
</reference>
<dbReference type="AlphaFoldDB" id="A0AA91J9C4"/>
<protein>
    <submittedName>
        <fullName evidence="2">MerR family transcriptional regulator</fullName>
    </submittedName>
</protein>
<dbReference type="PANTHER" id="PTHR46889">
    <property type="entry name" value="TRANSPOSASE INSF FOR INSERTION SEQUENCE IS3B-RELATED"/>
    <property type="match status" value="1"/>
</dbReference>
<dbReference type="InterPro" id="IPR050900">
    <property type="entry name" value="Transposase_IS3/IS150/IS904"/>
</dbReference>
<comment type="caution">
    <text evidence="2">The sequence shown here is derived from an EMBL/GenBank/DDBJ whole genome shotgun (WGS) entry which is preliminary data.</text>
</comment>
<dbReference type="Pfam" id="PF13276">
    <property type="entry name" value="HTH_21"/>
    <property type="match status" value="1"/>
</dbReference>
<sequence length="147" mass="17324">MVKFIDDEKKKYGVESICRILPIAPSTYYRIKDEQENPEKQSRRKQSDKHLMEQIKQIWRDSGCRYGIRKVWHKLKQDGLPKLARCTVERLMKQLGIQGVWRGKGKITTKQRDDQDKPADLVKRNFTADAPNKLWVADFTYIKTKTG</sequence>
<accession>A0AA91J9C4</accession>
<name>A0AA91J9C4_FAUOS</name>
<dbReference type="EMBL" id="LZMT01000029">
    <property type="protein sequence ID" value="OBX63065.1"/>
    <property type="molecule type" value="Genomic_DNA"/>
</dbReference>
<gene>
    <name evidence="2" type="ORF">A9299_11100</name>
</gene>
<organism evidence="2">
    <name type="scientific">Faucicola osloensis</name>
    <name type="common">Moraxella osloensis</name>
    <dbReference type="NCBI Taxonomy" id="34062"/>
    <lineage>
        <taxon>Bacteria</taxon>
        <taxon>Pseudomonadati</taxon>
        <taxon>Pseudomonadota</taxon>
        <taxon>Gammaproteobacteria</taxon>
        <taxon>Moraxellales</taxon>
        <taxon>Moraxellaceae</taxon>
        <taxon>Faucicola</taxon>
    </lineage>
</organism>
<proteinExistence type="predicted"/>
<evidence type="ECO:0000259" key="1">
    <source>
        <dbReference type="Pfam" id="PF13276"/>
    </source>
</evidence>
<dbReference type="PANTHER" id="PTHR46889:SF4">
    <property type="entry name" value="TRANSPOSASE INSO FOR INSERTION SEQUENCE ELEMENT IS911B-RELATED"/>
    <property type="match status" value="1"/>
</dbReference>